<dbReference type="Proteomes" id="UP000000272">
    <property type="component" value="Chromosome"/>
</dbReference>
<feature type="transmembrane region" description="Helical" evidence="1">
    <location>
        <begin position="14"/>
        <end position="35"/>
    </location>
</feature>
<gene>
    <name evidence="2" type="ordered locus">Toce_2205</name>
</gene>
<accession>D9S138</accession>
<dbReference type="AlphaFoldDB" id="D9S138"/>
<dbReference type="OrthoDB" id="2085661at2"/>
<sequence>MQILNAVLEHVKDAFTPTTAIVFIVSGLFLIFIDSPSMEEKKLRTEAIMLKAAGIFYIIGSLALFIFLG</sequence>
<evidence type="ECO:0000313" key="2">
    <source>
        <dbReference type="EMBL" id="ADL08917.1"/>
    </source>
</evidence>
<dbReference type="HOGENOM" id="CLU_2774597_0_0_9"/>
<name>D9S138_THEOJ</name>
<protein>
    <submittedName>
        <fullName evidence="2">Uncharacterized protein</fullName>
    </submittedName>
</protein>
<dbReference type="EMBL" id="CP002131">
    <property type="protein sequence ID" value="ADL08917.1"/>
    <property type="molecule type" value="Genomic_DNA"/>
</dbReference>
<keyword evidence="3" id="KW-1185">Reference proteome</keyword>
<dbReference type="RefSeq" id="WP_013276925.1">
    <property type="nucleotide sequence ID" value="NC_014377.1"/>
</dbReference>
<dbReference type="STRING" id="555079.Toce_2205"/>
<keyword evidence="1" id="KW-0812">Transmembrane</keyword>
<keyword evidence="1" id="KW-0472">Membrane</keyword>
<organism evidence="2 3">
    <name type="scientific">Thermosediminibacter oceani (strain ATCC BAA-1034 / DSM 16646 / JW/IW-1228P)</name>
    <dbReference type="NCBI Taxonomy" id="555079"/>
    <lineage>
        <taxon>Bacteria</taxon>
        <taxon>Bacillati</taxon>
        <taxon>Bacillota</taxon>
        <taxon>Clostridia</taxon>
        <taxon>Thermosediminibacterales</taxon>
        <taxon>Thermosediminibacteraceae</taxon>
        <taxon>Thermosediminibacter</taxon>
    </lineage>
</organism>
<feature type="transmembrane region" description="Helical" evidence="1">
    <location>
        <begin position="47"/>
        <end position="68"/>
    </location>
</feature>
<proteinExistence type="predicted"/>
<reference evidence="2 3" key="1">
    <citation type="journal article" date="2010" name="Stand. Genomic Sci.">
        <title>Complete genome sequence of Thermosediminibacter oceani type strain (JW/IW-1228P).</title>
        <authorList>
            <person name="Pitluck S."/>
            <person name="Yasawong M."/>
            <person name="Munk C."/>
            <person name="Nolan M."/>
            <person name="Lapidus A."/>
            <person name="Lucas S."/>
            <person name="Glavina Del Rio T."/>
            <person name="Tice H."/>
            <person name="Cheng J.F."/>
            <person name="Bruce D."/>
            <person name="Detter C."/>
            <person name="Tapia R."/>
            <person name="Han C."/>
            <person name="Goodwin L."/>
            <person name="Liolios K."/>
            <person name="Ivanova N."/>
            <person name="Mavromatis K."/>
            <person name="Mikhailova N."/>
            <person name="Pati A."/>
            <person name="Chen A."/>
            <person name="Palaniappan K."/>
            <person name="Land M."/>
            <person name="Hauser L."/>
            <person name="Chang Y.J."/>
            <person name="Jeffries C.D."/>
            <person name="Rohde M."/>
            <person name="Spring S."/>
            <person name="Sikorski J."/>
            <person name="Goker M."/>
            <person name="Woyke T."/>
            <person name="Bristow J."/>
            <person name="Eisen J.A."/>
            <person name="Markowitz V."/>
            <person name="Hugenholtz P."/>
            <person name="Kyrpides N.C."/>
            <person name="Klenk H.P."/>
        </authorList>
    </citation>
    <scope>NUCLEOTIDE SEQUENCE [LARGE SCALE GENOMIC DNA]</scope>
    <source>
        <strain evidence="3">ATCC BAA-1034 / DSM 16646 / JW/IW-1228P</strain>
    </source>
</reference>
<evidence type="ECO:0000256" key="1">
    <source>
        <dbReference type="SAM" id="Phobius"/>
    </source>
</evidence>
<dbReference type="NCBIfam" id="NF042414">
    <property type="entry name" value="CLC_0170_fam"/>
    <property type="match status" value="1"/>
</dbReference>
<evidence type="ECO:0000313" key="3">
    <source>
        <dbReference type="Proteomes" id="UP000000272"/>
    </source>
</evidence>
<keyword evidence="1" id="KW-1133">Transmembrane helix</keyword>
<dbReference type="KEGG" id="toc:Toce_2205"/>
<dbReference type="InterPro" id="IPR049971">
    <property type="entry name" value="CLC_0170-like"/>
</dbReference>